<dbReference type="InterPro" id="IPR001509">
    <property type="entry name" value="Epimerase_deHydtase"/>
</dbReference>
<keyword evidence="3" id="KW-1185">Reference proteome</keyword>
<dbReference type="Proteomes" id="UP000242637">
    <property type="component" value="Chromosome 1"/>
</dbReference>
<organism evidence="2 3">
    <name type="scientific">Dermatophilus congolensis</name>
    <dbReference type="NCBI Taxonomy" id="1863"/>
    <lineage>
        <taxon>Bacteria</taxon>
        <taxon>Bacillati</taxon>
        <taxon>Actinomycetota</taxon>
        <taxon>Actinomycetes</taxon>
        <taxon>Micrococcales</taxon>
        <taxon>Dermatophilaceae</taxon>
        <taxon>Dermatophilus</taxon>
    </lineage>
</organism>
<sequence>MCHDLIVKTAVLGGKGLFGHRLCESLVAAGHEVVSVRPRRQGSVASPYRGVTYSAVDVTDDEAVITQVLRGVDALVYGVGVSGVGPVEGGDAVEWVRDVVGRTFRAAAAAGVEQVVVIGSYLAAWERANPGLGIADRHPYVRARVAEADFAIEVGTELGMRVCVLEIPYVFGAGSGERHHWREILLDRLRGPVVLFPTGGTSVITTQQLVDAVMSALQRGEHAARYPLTDMDLTWREMISVVMDALGQRSPIMGVPRWVAQPICVRVIRRLQRHGQLRGLSAEHVLDDFLCSHIYVDATWSRELLRYRPGGVPQAIRDESLDAYGLPIESPRPVPQFAGRRH</sequence>
<name>A0A239V4M2_9MICO</name>
<dbReference type="Pfam" id="PF01370">
    <property type="entry name" value="Epimerase"/>
    <property type="match status" value="1"/>
</dbReference>
<dbReference type="GO" id="GO:0005737">
    <property type="term" value="C:cytoplasm"/>
    <property type="evidence" value="ECO:0007669"/>
    <property type="project" value="TreeGrafter"/>
</dbReference>
<dbReference type="InterPro" id="IPR051783">
    <property type="entry name" value="NAD(P)-dependent_oxidoreduct"/>
</dbReference>
<dbReference type="AlphaFoldDB" id="A0A239V4M2"/>
<evidence type="ECO:0000259" key="1">
    <source>
        <dbReference type="Pfam" id="PF01370"/>
    </source>
</evidence>
<feature type="domain" description="NAD-dependent epimerase/dehydratase" evidence="1">
    <location>
        <begin position="11"/>
        <end position="191"/>
    </location>
</feature>
<dbReference type="InterPro" id="IPR036291">
    <property type="entry name" value="NAD(P)-bd_dom_sf"/>
</dbReference>
<dbReference type="PANTHER" id="PTHR48079">
    <property type="entry name" value="PROTEIN YEEZ"/>
    <property type="match status" value="1"/>
</dbReference>
<gene>
    <name evidence="2" type="ORF">SAMEA4475696_00109</name>
</gene>
<proteinExistence type="predicted"/>
<reference evidence="2 3" key="1">
    <citation type="submission" date="2017-06" db="EMBL/GenBank/DDBJ databases">
        <authorList>
            <consortium name="Pathogen Informatics"/>
        </authorList>
    </citation>
    <scope>NUCLEOTIDE SEQUENCE [LARGE SCALE GENOMIC DNA]</scope>
    <source>
        <strain evidence="2 3">NCTC13039</strain>
    </source>
</reference>
<dbReference type="Gene3D" id="3.40.50.720">
    <property type="entry name" value="NAD(P)-binding Rossmann-like Domain"/>
    <property type="match status" value="1"/>
</dbReference>
<dbReference type="STRING" id="1121387.GCA_000429885_00852"/>
<dbReference type="PANTHER" id="PTHR48079:SF6">
    <property type="entry name" value="NAD(P)-BINDING DOMAIN-CONTAINING PROTEIN-RELATED"/>
    <property type="match status" value="1"/>
</dbReference>
<dbReference type="KEGG" id="dco:SAMEA4475696_0109"/>
<dbReference type="GO" id="GO:0004029">
    <property type="term" value="F:aldehyde dehydrogenase (NAD+) activity"/>
    <property type="evidence" value="ECO:0007669"/>
    <property type="project" value="TreeGrafter"/>
</dbReference>
<accession>A0A239V4M2</accession>
<evidence type="ECO:0000313" key="2">
    <source>
        <dbReference type="EMBL" id="SNV16966.1"/>
    </source>
</evidence>
<dbReference type="SUPFAM" id="SSF51735">
    <property type="entry name" value="NAD(P)-binding Rossmann-fold domains"/>
    <property type="match status" value="1"/>
</dbReference>
<dbReference type="EMBL" id="LT906453">
    <property type="protein sequence ID" value="SNV16966.1"/>
    <property type="molecule type" value="Genomic_DNA"/>
</dbReference>
<evidence type="ECO:0000313" key="3">
    <source>
        <dbReference type="Proteomes" id="UP000242637"/>
    </source>
</evidence>
<protein>
    <submittedName>
        <fullName evidence="2">Putative NADH-flavin reductase</fullName>
    </submittedName>
</protein>